<organism evidence="1 2">
    <name type="scientific">Mycolicibacterium hodleri</name>
    <dbReference type="NCBI Taxonomy" id="49897"/>
    <lineage>
        <taxon>Bacteria</taxon>
        <taxon>Bacillati</taxon>
        <taxon>Actinomycetota</taxon>
        <taxon>Actinomycetes</taxon>
        <taxon>Mycobacteriales</taxon>
        <taxon>Mycobacteriaceae</taxon>
        <taxon>Mycolicibacterium</taxon>
    </lineage>
</organism>
<sequence>MTAEYWSRHRTGLIAAAVAFVLTTGAVLTTGSALTRPIEPARQTIIVARASVTHGRSEFEAGRSTTCATWNQAARTLASTSKLRAAIAEADGSSREARNARTDEKRVGVSVLVYLRTKMEPSAPAAILTPIKNWIAAQIDRLHAVNMRDWNASNVANDRANELASKIVIECGLR</sequence>
<dbReference type="EMBL" id="VIFX01000005">
    <property type="protein sequence ID" value="TQR87677.1"/>
    <property type="molecule type" value="Genomic_DNA"/>
</dbReference>
<gene>
    <name evidence="1" type="ORF">D8S82_05660</name>
</gene>
<protein>
    <submittedName>
        <fullName evidence="1">Uncharacterized protein</fullName>
    </submittedName>
</protein>
<evidence type="ECO:0000313" key="2">
    <source>
        <dbReference type="Proteomes" id="UP000315759"/>
    </source>
</evidence>
<keyword evidence="2" id="KW-1185">Reference proteome</keyword>
<accession>A0A544W608</accession>
<dbReference type="AlphaFoldDB" id="A0A544W608"/>
<evidence type="ECO:0000313" key="1">
    <source>
        <dbReference type="EMBL" id="TQR87677.1"/>
    </source>
</evidence>
<dbReference type="RefSeq" id="WP_142551129.1">
    <property type="nucleotide sequence ID" value="NZ_VIFX01000005.1"/>
</dbReference>
<name>A0A544W608_9MYCO</name>
<reference evidence="1 2" key="1">
    <citation type="submission" date="2018-10" db="EMBL/GenBank/DDBJ databases">
        <title>Draft genome of Mycobacterium hodleri strain B.</title>
        <authorList>
            <person name="Amande T.J."/>
            <person name="Mcgenity T.J."/>
        </authorList>
    </citation>
    <scope>NUCLEOTIDE SEQUENCE [LARGE SCALE GENOMIC DNA]</scope>
    <source>
        <strain evidence="1 2">B</strain>
    </source>
</reference>
<dbReference type="Proteomes" id="UP000315759">
    <property type="component" value="Unassembled WGS sequence"/>
</dbReference>
<comment type="caution">
    <text evidence="1">The sequence shown here is derived from an EMBL/GenBank/DDBJ whole genome shotgun (WGS) entry which is preliminary data.</text>
</comment>
<proteinExistence type="predicted"/>